<evidence type="ECO:0000313" key="1">
    <source>
        <dbReference type="EMBL" id="AHF17026.1"/>
    </source>
</evidence>
<protein>
    <submittedName>
        <fullName evidence="1">Uncharacterized protein</fullName>
    </submittedName>
</protein>
<gene>
    <name evidence="1" type="ORF">NIASO_00500</name>
</gene>
<dbReference type="AlphaFoldDB" id="W0F6M9"/>
<evidence type="ECO:0000313" key="2">
    <source>
        <dbReference type="Proteomes" id="UP000003586"/>
    </source>
</evidence>
<dbReference type="EMBL" id="CP007035">
    <property type="protein sequence ID" value="AHF17026.1"/>
    <property type="molecule type" value="Genomic_DNA"/>
</dbReference>
<name>W0F6M9_9BACT</name>
<dbReference type="KEGG" id="nso:NIASO_00500"/>
<organism evidence="1 2">
    <name type="scientific">Niabella soli DSM 19437</name>
    <dbReference type="NCBI Taxonomy" id="929713"/>
    <lineage>
        <taxon>Bacteria</taxon>
        <taxon>Pseudomonadati</taxon>
        <taxon>Bacteroidota</taxon>
        <taxon>Chitinophagia</taxon>
        <taxon>Chitinophagales</taxon>
        <taxon>Chitinophagaceae</taxon>
        <taxon>Niabella</taxon>
    </lineage>
</organism>
<keyword evidence="2" id="KW-1185">Reference proteome</keyword>
<dbReference type="Proteomes" id="UP000003586">
    <property type="component" value="Chromosome"/>
</dbReference>
<dbReference type="HOGENOM" id="CLU_2650747_0_0_10"/>
<dbReference type="STRING" id="929713.NIASO_00500"/>
<reference evidence="1 2" key="1">
    <citation type="submission" date="2013-12" db="EMBL/GenBank/DDBJ databases">
        <authorList>
            <consortium name="DOE Joint Genome Institute"/>
            <person name="Eisen J."/>
            <person name="Huntemann M."/>
            <person name="Han J."/>
            <person name="Chen A."/>
            <person name="Kyrpides N."/>
            <person name="Mavromatis K."/>
            <person name="Markowitz V."/>
            <person name="Palaniappan K."/>
            <person name="Ivanova N."/>
            <person name="Schaumberg A."/>
            <person name="Pati A."/>
            <person name="Liolios K."/>
            <person name="Nordberg H.P."/>
            <person name="Cantor M.N."/>
            <person name="Hua S.X."/>
            <person name="Woyke T."/>
        </authorList>
    </citation>
    <scope>NUCLEOTIDE SEQUENCE [LARGE SCALE GENOMIC DNA]</scope>
    <source>
        <strain evidence="2">DSM 19437</strain>
    </source>
</reference>
<sequence length="76" mass="8810">MLTPFMVNFYFATTVQFSQCKVYVYSVNANAFFISFTTPVNKTTNFYENTRKESLFNRVSRDNRCSMGRVASPLPI</sequence>
<proteinExistence type="predicted"/>
<accession>W0F6M9</accession>